<protein>
    <submittedName>
        <fullName evidence="1">Uncharacterized protein</fullName>
    </submittedName>
</protein>
<evidence type="ECO:0000313" key="1">
    <source>
        <dbReference type="EMBL" id="RAJ93337.1"/>
    </source>
</evidence>
<reference evidence="1 3" key="2">
    <citation type="submission" date="2018-06" db="EMBL/GenBank/DDBJ databases">
        <title>Genomic Encyclopedia of Type Strains, Phase III (KMG-III): the genomes of soil and plant-associated and newly described type strains.</title>
        <authorList>
            <person name="Whitman W."/>
        </authorList>
    </citation>
    <scope>NUCLEOTIDE SEQUENCE [LARGE SCALE GENOMIC DNA]</scope>
    <source>
        <strain evidence="1 3">CGMCC 1.15366</strain>
    </source>
</reference>
<comment type="caution">
    <text evidence="1">The sequence shown here is derived from an EMBL/GenBank/DDBJ whole genome shotgun (WGS) entry which is preliminary data.</text>
</comment>
<accession>A0A327WR08</accession>
<dbReference type="EMBL" id="PIPK01000019">
    <property type="protein sequence ID" value="RUO18590.1"/>
    <property type="molecule type" value="Genomic_DNA"/>
</dbReference>
<proteinExistence type="predicted"/>
<evidence type="ECO:0000313" key="2">
    <source>
        <dbReference type="EMBL" id="RUO18590.1"/>
    </source>
</evidence>
<dbReference type="AlphaFoldDB" id="A0A327WR08"/>
<gene>
    <name evidence="1" type="ORF">B0I24_12064</name>
    <name evidence="2" type="ORF">CWE07_13920</name>
</gene>
<dbReference type="Proteomes" id="UP000249203">
    <property type="component" value="Unassembled WGS sequence"/>
</dbReference>
<sequence>MLISEQIASHIAIFKSAVSDSLSSSYKRTWNRCLRNGGPPQEPDYVADLSLDWVSDFAKLLQIILHTKFSIGITGVFCHQKPLADYGSSPSPEIGDLLIVLEYREQGLKPLFNSLLLQAKSSTSSSFTIGSGDLHQLKLYEEWPKFRYKRAAMMNGQTRDIHPKCPNSGGKFLLVDPSYIHWADLPGHFPYGCAVPNRSIVLSREFADELIQFLTFNSGKAISDRNSITEDWSRMIWDLLDITKGKVAKRSRSGLAKGFDRQTAAATDGFYRFEGESGNGYFGSLQGGRSNDGNDYSSDDGGGVSTIYVEISEREIE</sequence>
<name>A0A327WR08_9GAMM</name>
<dbReference type="OrthoDB" id="7053601at2"/>
<reference evidence="2 4" key="1">
    <citation type="journal article" date="2018" name="Front. Microbiol.">
        <title>Genome-Based Analysis Reveals the Taxonomy and Diversity of the Family Idiomarinaceae.</title>
        <authorList>
            <person name="Liu Y."/>
            <person name="Lai Q."/>
            <person name="Shao Z."/>
        </authorList>
    </citation>
    <scope>NUCLEOTIDE SEQUENCE [LARGE SCALE GENOMIC DNA]</scope>
    <source>
        <strain evidence="2 4">CF12-14</strain>
    </source>
</reference>
<keyword evidence="4" id="KW-1185">Reference proteome</keyword>
<dbReference type="EMBL" id="QLMD01000020">
    <property type="protein sequence ID" value="RAJ93337.1"/>
    <property type="molecule type" value="Genomic_DNA"/>
</dbReference>
<organism evidence="1 3">
    <name type="scientific">Aliidiomarina maris</name>
    <dbReference type="NCBI Taxonomy" id="531312"/>
    <lineage>
        <taxon>Bacteria</taxon>
        <taxon>Pseudomonadati</taxon>
        <taxon>Pseudomonadota</taxon>
        <taxon>Gammaproteobacteria</taxon>
        <taxon>Alteromonadales</taxon>
        <taxon>Idiomarinaceae</taxon>
        <taxon>Aliidiomarina</taxon>
    </lineage>
</organism>
<dbReference type="Proteomes" id="UP000287865">
    <property type="component" value="Unassembled WGS sequence"/>
</dbReference>
<evidence type="ECO:0000313" key="3">
    <source>
        <dbReference type="Proteomes" id="UP000249203"/>
    </source>
</evidence>
<dbReference type="RefSeq" id="WP_111570524.1">
    <property type="nucleotide sequence ID" value="NZ_PIPK01000019.1"/>
</dbReference>
<evidence type="ECO:0000313" key="4">
    <source>
        <dbReference type="Proteomes" id="UP000287865"/>
    </source>
</evidence>